<proteinExistence type="predicted"/>
<evidence type="ECO:0000313" key="1">
    <source>
        <dbReference type="EMBL" id="TMN23808.1"/>
    </source>
</evidence>
<name>A0A5S3QQ59_9BACI</name>
<accession>A0A5S3QQ59</accession>
<dbReference type="AlphaFoldDB" id="A0A5S3QQ59"/>
<dbReference type="EMBL" id="VCIA01000001">
    <property type="protein sequence ID" value="TMN23808.1"/>
    <property type="molecule type" value="Genomic_DNA"/>
</dbReference>
<sequence length="69" mass="8207">MIDHVSNQVYHLLNKVNPHMEKVSCNMTLLLSKLDCKCETRSTIRYYLTKNEKWKARKLLKKISTPHPH</sequence>
<organism evidence="1 2">
    <name type="scientific">Lentibacillus cibarius</name>
    <dbReference type="NCBI Taxonomy" id="2583219"/>
    <lineage>
        <taxon>Bacteria</taxon>
        <taxon>Bacillati</taxon>
        <taxon>Bacillota</taxon>
        <taxon>Bacilli</taxon>
        <taxon>Bacillales</taxon>
        <taxon>Bacillaceae</taxon>
        <taxon>Lentibacillus</taxon>
    </lineage>
</organism>
<protein>
    <submittedName>
        <fullName evidence="1">Uncharacterized protein</fullName>
    </submittedName>
</protein>
<comment type="caution">
    <text evidence="1">The sequence shown here is derived from an EMBL/GenBank/DDBJ whole genome shotgun (WGS) entry which is preliminary data.</text>
</comment>
<dbReference type="Proteomes" id="UP000306980">
    <property type="component" value="Unassembled WGS sequence"/>
</dbReference>
<reference evidence="1 2" key="1">
    <citation type="submission" date="2019-05" db="EMBL/GenBank/DDBJ databases">
        <title>Genomic analysis of Lentibacillus sp. NKC220-2.</title>
        <authorList>
            <person name="Oh Y.J."/>
        </authorList>
    </citation>
    <scope>NUCLEOTIDE SEQUENCE [LARGE SCALE GENOMIC DNA]</scope>
    <source>
        <strain evidence="1 2">NKC220-2</strain>
    </source>
</reference>
<gene>
    <name evidence="1" type="ORF">FFL34_06540</name>
</gene>
<evidence type="ECO:0000313" key="2">
    <source>
        <dbReference type="Proteomes" id="UP000306980"/>
    </source>
</evidence>